<dbReference type="GO" id="GO:0051258">
    <property type="term" value="P:protein polymerization"/>
    <property type="evidence" value="ECO:0007669"/>
    <property type="project" value="UniProtKB-UniRule"/>
</dbReference>
<dbReference type="InterPro" id="IPR037103">
    <property type="entry name" value="Tubulin/FtsZ-like_C"/>
</dbReference>
<dbReference type="FunFam" id="3.40.50.1440:FF:000001">
    <property type="entry name" value="Cell division protein FtsZ"/>
    <property type="match status" value="1"/>
</dbReference>
<evidence type="ECO:0000256" key="5">
    <source>
        <dbReference type="NCBIfam" id="TIGR00065"/>
    </source>
</evidence>
<keyword evidence="9" id="KW-0378">Hydrolase</keyword>
<feature type="domain" description="Tubulin/FtsZ 2-layer sandwich" evidence="8">
    <location>
        <begin position="215"/>
        <end position="333"/>
    </location>
</feature>
<dbReference type="InterPro" id="IPR024757">
    <property type="entry name" value="FtsZ_C"/>
</dbReference>
<reference evidence="9 10" key="1">
    <citation type="journal article" date="2017" name="Front. Microbiol.">
        <title>Genome Sequence of Desulfurella amilsii Strain TR1 and Comparative Genomics of Desulfurellaceae Family.</title>
        <authorList>
            <person name="Florentino A.P."/>
            <person name="Stams A.J."/>
            <person name="Sanchez-Andrea I."/>
        </authorList>
    </citation>
    <scope>NUCLEOTIDE SEQUENCE [LARGE SCALE GENOMIC DNA]</scope>
    <source>
        <strain evidence="9 10">TR1</strain>
    </source>
</reference>
<evidence type="ECO:0000313" key="10">
    <source>
        <dbReference type="Proteomes" id="UP000194141"/>
    </source>
</evidence>
<dbReference type="GO" id="GO:0032153">
    <property type="term" value="C:cell division site"/>
    <property type="evidence" value="ECO:0007669"/>
    <property type="project" value="UniProtKB-UniRule"/>
</dbReference>
<comment type="function">
    <text evidence="4 6">Essential cell division protein that forms a contractile ring structure (Z ring) at the future cell division site. The regulation of the ring assembly controls the timing and the location of cell division. One of the functions of the FtsZ ring is to recruit other cell division proteins to the septum to produce a new cell wall between the dividing cells. Binds GTP and shows GTPase activity.</text>
</comment>
<dbReference type="PRINTS" id="PR00423">
    <property type="entry name" value="CELLDVISFTSZ"/>
</dbReference>
<evidence type="ECO:0000313" key="9">
    <source>
        <dbReference type="EMBL" id="OSS41434.1"/>
    </source>
</evidence>
<organism evidence="9 10">
    <name type="scientific">Desulfurella amilsii</name>
    <dbReference type="NCBI Taxonomy" id="1562698"/>
    <lineage>
        <taxon>Bacteria</taxon>
        <taxon>Pseudomonadati</taxon>
        <taxon>Campylobacterota</taxon>
        <taxon>Desulfurellia</taxon>
        <taxon>Desulfurellales</taxon>
        <taxon>Desulfurellaceae</taxon>
        <taxon>Desulfurella</taxon>
    </lineage>
</organism>
<keyword evidence="10" id="KW-1185">Reference proteome</keyword>
<dbReference type="EMBL" id="MDSU01000018">
    <property type="protein sequence ID" value="OSS41434.1"/>
    <property type="molecule type" value="Genomic_DNA"/>
</dbReference>
<evidence type="ECO:0000256" key="1">
    <source>
        <dbReference type="ARBA" id="ARBA00009690"/>
    </source>
</evidence>
<feature type="binding site" evidence="4">
    <location>
        <position position="147"/>
    </location>
    <ligand>
        <name>GTP</name>
        <dbReference type="ChEBI" id="CHEBI:37565"/>
    </ligand>
</feature>
<dbReference type="OrthoDB" id="9813375at2"/>
<evidence type="ECO:0000256" key="3">
    <source>
        <dbReference type="ARBA" id="ARBA00023134"/>
    </source>
</evidence>
<dbReference type="Gene3D" id="3.30.1330.20">
    <property type="entry name" value="Tubulin/FtsZ, C-terminal domain"/>
    <property type="match status" value="1"/>
</dbReference>
<name>A0A1X4XV79_9BACT</name>
<protein>
    <recommendedName>
        <fullName evidence="4 5">Cell division protein FtsZ</fullName>
    </recommendedName>
</protein>
<dbReference type="InterPro" id="IPR020805">
    <property type="entry name" value="Cell_div_FtsZ_CS"/>
</dbReference>
<keyword evidence="4 6" id="KW-0132">Cell division</keyword>
<keyword evidence="4" id="KW-0963">Cytoplasm</keyword>
<feature type="binding site" evidence="4">
    <location>
        <position position="190"/>
    </location>
    <ligand>
        <name>GTP</name>
        <dbReference type="ChEBI" id="CHEBI:37565"/>
    </ligand>
</feature>
<keyword evidence="2 4" id="KW-0547">Nucleotide-binding</keyword>
<comment type="subunit">
    <text evidence="4">Homodimer. Polymerizes to form a dynamic ring structure in a strictly GTP-dependent manner. Interacts directly with several other division proteins.</text>
</comment>
<dbReference type="InterPro" id="IPR018316">
    <property type="entry name" value="Tubulin/FtsZ_2-layer-sand-dom"/>
</dbReference>
<feature type="domain" description="Tubulin/FtsZ GTPase" evidence="7">
    <location>
        <begin position="17"/>
        <end position="208"/>
    </location>
</feature>
<dbReference type="CDD" id="cd02201">
    <property type="entry name" value="FtsZ_type1"/>
    <property type="match status" value="1"/>
</dbReference>
<feature type="binding site" evidence="4">
    <location>
        <begin position="112"/>
        <end position="114"/>
    </location>
    <ligand>
        <name>GTP</name>
        <dbReference type="ChEBI" id="CHEBI:37565"/>
    </ligand>
</feature>
<keyword evidence="3 4" id="KW-0342">GTP-binding</keyword>
<dbReference type="SUPFAM" id="SSF55307">
    <property type="entry name" value="Tubulin C-terminal domain-like"/>
    <property type="match status" value="1"/>
</dbReference>
<dbReference type="AlphaFoldDB" id="A0A1X4XV79"/>
<dbReference type="PANTHER" id="PTHR30314:SF3">
    <property type="entry name" value="MITOCHONDRIAL DIVISION PROTEIN FSZA"/>
    <property type="match status" value="1"/>
</dbReference>
<dbReference type="InterPro" id="IPR008280">
    <property type="entry name" value="Tub_FtsZ_C"/>
</dbReference>
<dbReference type="PANTHER" id="PTHR30314">
    <property type="entry name" value="CELL DIVISION PROTEIN FTSZ-RELATED"/>
    <property type="match status" value="1"/>
</dbReference>
<dbReference type="Pfam" id="PF00091">
    <property type="entry name" value="Tubulin"/>
    <property type="match status" value="1"/>
</dbReference>
<dbReference type="RefSeq" id="WP_086033690.1">
    <property type="nucleotide sequence ID" value="NZ_MDSU01000018.1"/>
</dbReference>
<dbReference type="Proteomes" id="UP000194141">
    <property type="component" value="Unassembled WGS sequence"/>
</dbReference>
<feature type="binding site" evidence="4">
    <location>
        <position position="143"/>
    </location>
    <ligand>
        <name>GTP</name>
        <dbReference type="ChEBI" id="CHEBI:37565"/>
    </ligand>
</feature>
<comment type="similarity">
    <text evidence="1 4 6">Belongs to the FtsZ family.</text>
</comment>
<feature type="binding site" evidence="4">
    <location>
        <begin position="25"/>
        <end position="29"/>
    </location>
    <ligand>
        <name>GTP</name>
        <dbReference type="ChEBI" id="CHEBI:37565"/>
    </ligand>
</feature>
<dbReference type="SUPFAM" id="SSF52490">
    <property type="entry name" value="Tubulin nucleotide-binding domain-like"/>
    <property type="match status" value="1"/>
</dbReference>
<dbReference type="InterPro" id="IPR003008">
    <property type="entry name" value="Tubulin_FtsZ_GTPase"/>
</dbReference>
<evidence type="ECO:0000256" key="2">
    <source>
        <dbReference type="ARBA" id="ARBA00022741"/>
    </source>
</evidence>
<accession>A0A1X4XV79</accession>
<dbReference type="InterPro" id="IPR036525">
    <property type="entry name" value="Tubulin/FtsZ_GTPase_sf"/>
</dbReference>
<dbReference type="Pfam" id="PF12327">
    <property type="entry name" value="FtsZ_C"/>
    <property type="match status" value="1"/>
</dbReference>
<dbReference type="GO" id="GO:0005525">
    <property type="term" value="F:GTP binding"/>
    <property type="evidence" value="ECO:0007669"/>
    <property type="project" value="UniProtKB-UniRule"/>
</dbReference>
<dbReference type="GO" id="GO:0005737">
    <property type="term" value="C:cytoplasm"/>
    <property type="evidence" value="ECO:0007669"/>
    <property type="project" value="UniProtKB-SubCell"/>
</dbReference>
<dbReference type="Gene3D" id="3.40.50.1440">
    <property type="entry name" value="Tubulin/FtsZ, GTPase domain"/>
    <property type="match status" value="1"/>
</dbReference>
<dbReference type="HAMAP" id="MF_00909">
    <property type="entry name" value="FtsZ"/>
    <property type="match status" value="1"/>
</dbReference>
<dbReference type="PROSITE" id="PS01134">
    <property type="entry name" value="FTSZ_1"/>
    <property type="match status" value="1"/>
</dbReference>
<dbReference type="PROSITE" id="PS01135">
    <property type="entry name" value="FTSZ_2"/>
    <property type="match status" value="1"/>
</dbReference>
<gene>
    <name evidence="4" type="primary">ftsZ</name>
    <name evidence="9" type="ORF">DESAMIL20_987</name>
</gene>
<comment type="caution">
    <text evidence="9">The sequence shown here is derived from an EMBL/GenBank/DDBJ whole genome shotgun (WGS) entry which is preliminary data.</text>
</comment>
<dbReference type="GO" id="GO:0003924">
    <property type="term" value="F:GTPase activity"/>
    <property type="evidence" value="ECO:0007669"/>
    <property type="project" value="UniProtKB-UniRule"/>
</dbReference>
<sequence>MSDIKQKSNELIREGAVIKVLGIGGGGSNAVNNMVKYGIKHVEFISINTDKQALDLSLSPNKLQIGSNLTKGLGAGSDPQKGKKAAEESIEDIKKALQGTDMVFITAGMGGGTGTGASPVVAKVAKDLGALTIGVVTKPFSYEGKNKEKIAKEGLEELKQIVDSIIIVPNQKLFDFYKNLTLIDAFKKVDDILRQAVQSIVELVQKPIDSASFIINIDFADAQTIMSEKGIALMGIGEAAGDNRIKIATEMAISNPLLENTSIEGAKGILMNITASSNFGLQELEEAATIIQNAMNDQAIFKYGFIVNDALEEKVRVTIIATGFDEKGKATLTKKGSARYRNIDKDYFNEIRKISEMPIEDKFDIPTYIRNKEE</sequence>
<evidence type="ECO:0000259" key="8">
    <source>
        <dbReference type="SMART" id="SM00865"/>
    </source>
</evidence>
<proteinExistence type="inferred from homology"/>
<keyword evidence="4 6" id="KW-0717">Septation</keyword>
<keyword evidence="4 6" id="KW-0131">Cell cycle</keyword>
<dbReference type="InterPro" id="IPR045061">
    <property type="entry name" value="FtsZ/CetZ"/>
</dbReference>
<evidence type="ECO:0000256" key="6">
    <source>
        <dbReference type="RuleBase" id="RU000631"/>
    </source>
</evidence>
<dbReference type="InterPro" id="IPR000158">
    <property type="entry name" value="Cell_div_FtsZ"/>
</dbReference>
<dbReference type="STRING" id="1562698.DESAMIL20_987"/>
<comment type="subcellular location">
    <subcellularLocation>
        <location evidence="4">Cytoplasm</location>
    </subcellularLocation>
    <text evidence="4">Assembles at midcell at the inner surface of the cytoplasmic membrane.</text>
</comment>
<evidence type="ECO:0000259" key="7">
    <source>
        <dbReference type="SMART" id="SM00864"/>
    </source>
</evidence>
<dbReference type="SMART" id="SM00864">
    <property type="entry name" value="Tubulin"/>
    <property type="match status" value="1"/>
</dbReference>
<dbReference type="GO" id="GO:0043093">
    <property type="term" value="P:FtsZ-dependent cytokinesis"/>
    <property type="evidence" value="ECO:0007669"/>
    <property type="project" value="UniProtKB-UniRule"/>
</dbReference>
<dbReference type="NCBIfam" id="TIGR00065">
    <property type="entry name" value="ftsZ"/>
    <property type="match status" value="1"/>
</dbReference>
<dbReference type="SMART" id="SM00865">
    <property type="entry name" value="Tubulin_C"/>
    <property type="match status" value="1"/>
</dbReference>
<evidence type="ECO:0000256" key="4">
    <source>
        <dbReference type="HAMAP-Rule" id="MF_00909"/>
    </source>
</evidence>
<dbReference type="GO" id="GO:0000917">
    <property type="term" value="P:division septum assembly"/>
    <property type="evidence" value="ECO:0007669"/>
    <property type="project" value="UniProtKB-KW"/>
</dbReference>